<feature type="region of interest" description="Disordered" evidence="1">
    <location>
        <begin position="38"/>
        <end position="63"/>
    </location>
</feature>
<protein>
    <submittedName>
        <fullName evidence="2">Uncharacterized protein</fullName>
    </submittedName>
</protein>
<reference evidence="2" key="1">
    <citation type="journal article" date="2023" name="Science">
        <title>Genome structures resolve the early diversification of teleost fishes.</title>
        <authorList>
            <person name="Parey E."/>
            <person name="Louis A."/>
            <person name="Montfort J."/>
            <person name="Bouchez O."/>
            <person name="Roques C."/>
            <person name="Iampietro C."/>
            <person name="Lluch J."/>
            <person name="Castinel A."/>
            <person name="Donnadieu C."/>
            <person name="Desvignes T."/>
            <person name="Floi Bucao C."/>
            <person name="Jouanno E."/>
            <person name="Wen M."/>
            <person name="Mejri S."/>
            <person name="Dirks R."/>
            <person name="Jansen H."/>
            <person name="Henkel C."/>
            <person name="Chen W.J."/>
            <person name="Zahm M."/>
            <person name="Cabau C."/>
            <person name="Klopp C."/>
            <person name="Thompson A.W."/>
            <person name="Robinson-Rechavi M."/>
            <person name="Braasch I."/>
            <person name="Lecointre G."/>
            <person name="Bobe J."/>
            <person name="Postlethwait J.H."/>
            <person name="Berthelot C."/>
            <person name="Roest Crollius H."/>
            <person name="Guiguen Y."/>
        </authorList>
    </citation>
    <scope>NUCLEOTIDE SEQUENCE</scope>
    <source>
        <strain evidence="2">WJC10195</strain>
    </source>
</reference>
<evidence type="ECO:0000313" key="2">
    <source>
        <dbReference type="EMBL" id="KAJ8380692.1"/>
    </source>
</evidence>
<gene>
    <name evidence="2" type="ORF">SKAU_G00014700</name>
</gene>
<accession>A0A9Q1GAZ9</accession>
<sequence length="281" mass="32286">METASFYAVANRCAAFPRLAWIPRGTRRYTPAEAARVVTRPLQSSAKKEKEKEKPPSYHHPPAEYQRITRHPKLQQQLHDHSSFHRGATVKLQRRDGLTTELASCPNEQLPWESMELVKERISACLADISMWMATHHLKLNLHNTELRFIPHRTSPLQALSITVDGTMVAASRSARNLGMVLDDQLDFMEHIRATARSCRFLLYNIRRIRPYLTTYSTQLLVQTMVLTPGLLPPKFSHITPLLRSVYWLPVTARIRFKVLTLAYAAAKRTSPSYLQDIIQH</sequence>
<evidence type="ECO:0000313" key="3">
    <source>
        <dbReference type="Proteomes" id="UP001152622"/>
    </source>
</evidence>
<keyword evidence="3" id="KW-1185">Reference proteome</keyword>
<evidence type="ECO:0000256" key="1">
    <source>
        <dbReference type="SAM" id="MobiDB-lite"/>
    </source>
</evidence>
<dbReference type="Proteomes" id="UP001152622">
    <property type="component" value="Chromosome 1"/>
</dbReference>
<feature type="compositionally biased region" description="Basic and acidic residues" evidence="1">
    <location>
        <begin position="46"/>
        <end position="56"/>
    </location>
</feature>
<comment type="caution">
    <text evidence="2">The sequence shown here is derived from an EMBL/GenBank/DDBJ whole genome shotgun (WGS) entry which is preliminary data.</text>
</comment>
<dbReference type="PANTHER" id="PTHR33332">
    <property type="entry name" value="REVERSE TRANSCRIPTASE DOMAIN-CONTAINING PROTEIN"/>
    <property type="match status" value="1"/>
</dbReference>
<organism evidence="2 3">
    <name type="scientific">Synaphobranchus kaupii</name>
    <name type="common">Kaup's arrowtooth eel</name>
    <dbReference type="NCBI Taxonomy" id="118154"/>
    <lineage>
        <taxon>Eukaryota</taxon>
        <taxon>Metazoa</taxon>
        <taxon>Chordata</taxon>
        <taxon>Craniata</taxon>
        <taxon>Vertebrata</taxon>
        <taxon>Euteleostomi</taxon>
        <taxon>Actinopterygii</taxon>
        <taxon>Neopterygii</taxon>
        <taxon>Teleostei</taxon>
        <taxon>Anguilliformes</taxon>
        <taxon>Synaphobranchidae</taxon>
        <taxon>Synaphobranchus</taxon>
    </lineage>
</organism>
<name>A0A9Q1GAZ9_SYNKA</name>
<dbReference type="EMBL" id="JAINUF010000001">
    <property type="protein sequence ID" value="KAJ8380692.1"/>
    <property type="molecule type" value="Genomic_DNA"/>
</dbReference>
<proteinExistence type="predicted"/>
<dbReference type="AlphaFoldDB" id="A0A9Q1GAZ9"/>